<sequence length="154" mass="16797">MKGISDNMILEDMTIYHLDWTTERGNKVVTGEVKLVQSTNHAKAFGATIGDSYLQDMSGNGMAEVDHVITGGGMEPTELVANKTKMGGHVSRKNEEIQGALLFLGILVTKSFVMRPGLSDLGNTRMTIQLADKSIKYPIGIAEDVQMQADYFPC</sequence>
<proteinExistence type="predicted"/>
<name>A0AA38WE20_9ASTR</name>
<dbReference type="Proteomes" id="UP001172457">
    <property type="component" value="Chromosome 6"/>
</dbReference>
<reference evidence="1" key="1">
    <citation type="submission" date="2023-03" db="EMBL/GenBank/DDBJ databases">
        <title>Chromosome-scale reference genome and RAD-based genetic map of yellow starthistle (Centaurea solstitialis) reveal putative structural variation and QTLs associated with invader traits.</title>
        <authorList>
            <person name="Reatini B."/>
            <person name="Cang F.A."/>
            <person name="Jiang Q."/>
            <person name="Mckibben M.T.W."/>
            <person name="Barker M.S."/>
            <person name="Rieseberg L.H."/>
            <person name="Dlugosch K.M."/>
        </authorList>
    </citation>
    <scope>NUCLEOTIDE SEQUENCE</scope>
    <source>
        <strain evidence="1">CAN-66</strain>
        <tissue evidence="1">Leaf</tissue>
    </source>
</reference>
<evidence type="ECO:0000313" key="1">
    <source>
        <dbReference type="EMBL" id="KAJ9544941.1"/>
    </source>
</evidence>
<evidence type="ECO:0000313" key="2">
    <source>
        <dbReference type="Proteomes" id="UP001172457"/>
    </source>
</evidence>
<organism evidence="1 2">
    <name type="scientific">Centaurea solstitialis</name>
    <name type="common">yellow star-thistle</name>
    <dbReference type="NCBI Taxonomy" id="347529"/>
    <lineage>
        <taxon>Eukaryota</taxon>
        <taxon>Viridiplantae</taxon>
        <taxon>Streptophyta</taxon>
        <taxon>Embryophyta</taxon>
        <taxon>Tracheophyta</taxon>
        <taxon>Spermatophyta</taxon>
        <taxon>Magnoliopsida</taxon>
        <taxon>eudicotyledons</taxon>
        <taxon>Gunneridae</taxon>
        <taxon>Pentapetalae</taxon>
        <taxon>asterids</taxon>
        <taxon>campanulids</taxon>
        <taxon>Asterales</taxon>
        <taxon>Asteraceae</taxon>
        <taxon>Carduoideae</taxon>
        <taxon>Cardueae</taxon>
        <taxon>Centaureinae</taxon>
        <taxon>Centaurea</taxon>
    </lineage>
</organism>
<dbReference type="AlphaFoldDB" id="A0AA38WE20"/>
<protein>
    <submittedName>
        <fullName evidence="1">Uncharacterized protein</fullName>
    </submittedName>
</protein>
<dbReference type="EMBL" id="JARYMX010000006">
    <property type="protein sequence ID" value="KAJ9544941.1"/>
    <property type="molecule type" value="Genomic_DNA"/>
</dbReference>
<keyword evidence="2" id="KW-1185">Reference proteome</keyword>
<gene>
    <name evidence="1" type="ORF">OSB04_024648</name>
</gene>
<comment type="caution">
    <text evidence="1">The sequence shown here is derived from an EMBL/GenBank/DDBJ whole genome shotgun (WGS) entry which is preliminary data.</text>
</comment>
<accession>A0AA38WE20</accession>